<reference evidence="3" key="1">
    <citation type="submission" date="2022-09" db="EMBL/GenBank/DDBJ databases">
        <title>Fusarium specimens isolated from Avocado Roots.</title>
        <authorList>
            <person name="Stajich J."/>
            <person name="Roper C."/>
            <person name="Heimlech-Rivalta G."/>
        </authorList>
    </citation>
    <scope>NUCLEOTIDE SEQUENCE</scope>
    <source>
        <strain evidence="3">CF00136</strain>
    </source>
</reference>
<dbReference type="GO" id="GO:0004674">
    <property type="term" value="F:protein serine/threonine kinase activity"/>
    <property type="evidence" value="ECO:0007669"/>
    <property type="project" value="TreeGrafter"/>
</dbReference>
<dbReference type="PANTHER" id="PTHR24359">
    <property type="entry name" value="SERINE/THREONINE-PROTEIN KINASE SBK1"/>
    <property type="match status" value="1"/>
</dbReference>
<evidence type="ECO:0000259" key="2">
    <source>
        <dbReference type="PROSITE" id="PS50011"/>
    </source>
</evidence>
<dbReference type="InterPro" id="IPR011009">
    <property type="entry name" value="Kinase-like_dom_sf"/>
</dbReference>
<evidence type="ECO:0000256" key="1">
    <source>
        <dbReference type="SAM" id="MobiDB-lite"/>
    </source>
</evidence>
<evidence type="ECO:0000313" key="4">
    <source>
        <dbReference type="Proteomes" id="UP001152049"/>
    </source>
</evidence>
<accession>A0A9W8VAG1</accession>
<dbReference type="PANTHER" id="PTHR24359:SF1">
    <property type="entry name" value="INHIBITOR OF NUCLEAR FACTOR KAPPA-B KINASE EPSILON SUBUNIT HOMOLOG 1-RELATED"/>
    <property type="match status" value="1"/>
</dbReference>
<dbReference type="GO" id="GO:0005524">
    <property type="term" value="F:ATP binding"/>
    <property type="evidence" value="ECO:0007669"/>
    <property type="project" value="InterPro"/>
</dbReference>
<name>A0A9W8VAG1_9HYPO</name>
<dbReference type="SUPFAM" id="SSF56112">
    <property type="entry name" value="Protein kinase-like (PK-like)"/>
    <property type="match status" value="1"/>
</dbReference>
<protein>
    <recommendedName>
        <fullName evidence="2">Protein kinase domain-containing protein</fullName>
    </recommendedName>
</protein>
<dbReference type="CDD" id="cd00180">
    <property type="entry name" value="PKc"/>
    <property type="match status" value="1"/>
</dbReference>
<feature type="domain" description="Protein kinase" evidence="2">
    <location>
        <begin position="193"/>
        <end position="510"/>
    </location>
</feature>
<dbReference type="InterPro" id="IPR008271">
    <property type="entry name" value="Ser/Thr_kinase_AS"/>
</dbReference>
<gene>
    <name evidence="3" type="ORF">NW762_013385</name>
</gene>
<dbReference type="Pfam" id="PF00069">
    <property type="entry name" value="Pkinase"/>
    <property type="match status" value="1"/>
</dbReference>
<dbReference type="Proteomes" id="UP001152049">
    <property type="component" value="Unassembled WGS sequence"/>
</dbReference>
<comment type="caution">
    <text evidence="3">The sequence shown here is derived from an EMBL/GenBank/DDBJ whole genome shotgun (WGS) entry which is preliminary data.</text>
</comment>
<organism evidence="3 4">
    <name type="scientific">Fusarium torreyae</name>
    <dbReference type="NCBI Taxonomy" id="1237075"/>
    <lineage>
        <taxon>Eukaryota</taxon>
        <taxon>Fungi</taxon>
        <taxon>Dikarya</taxon>
        <taxon>Ascomycota</taxon>
        <taxon>Pezizomycotina</taxon>
        <taxon>Sordariomycetes</taxon>
        <taxon>Hypocreomycetidae</taxon>
        <taxon>Hypocreales</taxon>
        <taxon>Nectriaceae</taxon>
        <taxon>Fusarium</taxon>
    </lineage>
</organism>
<dbReference type="Gene3D" id="1.10.510.10">
    <property type="entry name" value="Transferase(Phosphotransferase) domain 1"/>
    <property type="match status" value="1"/>
</dbReference>
<sequence length="570" mass="65636">MAQTTRIPTGLQIISFRSISDQLIKAKTLRVTREEDEEDEEKKTQDREAAHCEPFLPNSVLKTFVKEDDVKATLEKLLGPGHYHNELPDYVVKEALRAFLTAIYIDQSLKASLGSLYQKGFTDAMLPVRASMTESGHRVCTIGSTEELSYFSDRKLQWCKCYASNQWIFLAPTFNEHDFSYVFDKNERPPFVYIPNPNPDGGHFGQVLKLGLRLDHLDFSQRTLDELQLKKKSDEEYCEVGVKFMSTETSMSNSDVKKFYPRERDTLKRMRELDDPHLIKAIAAYEKGKSRCFIFPWAEGGNLDTFWRNDRGHLDKDLVRWALDQMAGITGGIKKLHAENIRHGDIKPQNILYFPNTGKRYGRGTLKIADVGLAKVHTEYTRYRIATTTRMSSERYEPPEMESYLHNILPIPRVYDSWSLGCVFLEFMVWLIYGRSRLDTFHKDIRDSKKFYETRGNSHPRHKAVNDLIDETEKKLSENSALGGLLRLISESLLVPADKRMTTERLHEELRNVSKKCECGTSYYFGSALVNLARVRPVPGDEPDNHPQPPDNKPLLLLVLLTISDLPRTR</sequence>
<feature type="region of interest" description="Disordered" evidence="1">
    <location>
        <begin position="31"/>
        <end position="50"/>
    </location>
</feature>
<feature type="compositionally biased region" description="Basic and acidic residues" evidence="1">
    <location>
        <begin position="41"/>
        <end position="50"/>
    </location>
</feature>
<proteinExistence type="predicted"/>
<evidence type="ECO:0000313" key="3">
    <source>
        <dbReference type="EMBL" id="KAJ4246833.1"/>
    </source>
</evidence>
<dbReference type="EMBL" id="JAOQAZ010000041">
    <property type="protein sequence ID" value="KAJ4246833.1"/>
    <property type="molecule type" value="Genomic_DNA"/>
</dbReference>
<dbReference type="SMART" id="SM00220">
    <property type="entry name" value="S_TKc"/>
    <property type="match status" value="1"/>
</dbReference>
<dbReference type="PROSITE" id="PS50011">
    <property type="entry name" value="PROTEIN_KINASE_DOM"/>
    <property type="match status" value="1"/>
</dbReference>
<dbReference type="InterPro" id="IPR000719">
    <property type="entry name" value="Prot_kinase_dom"/>
</dbReference>
<dbReference type="AlphaFoldDB" id="A0A9W8VAG1"/>
<dbReference type="OrthoDB" id="5090151at2759"/>
<keyword evidence="4" id="KW-1185">Reference proteome</keyword>
<dbReference type="PROSITE" id="PS00108">
    <property type="entry name" value="PROTEIN_KINASE_ST"/>
    <property type="match status" value="1"/>
</dbReference>